<protein>
    <submittedName>
        <fullName evidence="1">Uncharacterized protein</fullName>
    </submittedName>
</protein>
<evidence type="ECO:0000313" key="1">
    <source>
        <dbReference type="EMBL" id="ABO68785.1"/>
    </source>
</evidence>
<dbReference type="HOGENOM" id="CLU_115722_0_0_9"/>
<reference evidence="1 2" key="1">
    <citation type="journal article" date="2007" name="Proc. Natl. Acad. Sci. U.S.A.">
        <title>Genome and proteome of long-chain alkane degrading Geobacillus thermodenitrificans NG80-2 isolated from a deep-subsurface oil reservoir.</title>
        <authorList>
            <person name="Feng L."/>
            <person name="Wang W."/>
            <person name="Cheng J."/>
            <person name="Ren Y."/>
            <person name="Zhao G."/>
            <person name="Gao C."/>
            <person name="Tang Y."/>
            <person name="Liu X."/>
            <person name="Han W."/>
            <person name="Peng X."/>
            <person name="Liu R."/>
            <person name="Wang L."/>
        </authorList>
    </citation>
    <scope>NUCLEOTIDE SEQUENCE [LARGE SCALE GENOMIC DNA]</scope>
    <source>
        <strain evidence="2">NG80-2</strain>
        <plasmid evidence="1 2">pLW1071</plasmid>
    </source>
</reference>
<geneLocation type="plasmid" evidence="1 2">
    <name>pLW1071</name>
</geneLocation>
<proteinExistence type="predicted"/>
<organism evidence="1 2">
    <name type="scientific">Geobacillus thermodenitrificans (strain NG80-2)</name>
    <dbReference type="NCBI Taxonomy" id="420246"/>
    <lineage>
        <taxon>Bacteria</taxon>
        <taxon>Bacillati</taxon>
        <taxon>Bacillota</taxon>
        <taxon>Bacilli</taxon>
        <taxon>Bacillales</taxon>
        <taxon>Anoxybacillaceae</taxon>
        <taxon>Geobacillus</taxon>
    </lineage>
</organism>
<sequence>MKIKNVVTYNNRCYNNCSKLQQYREGVSMKTCPYCGSGVQNHQHRYYCGFCKMKLDRNEVQENGKRKNLLPQQHPTIEDAKKPTPELMKLSTVELLYLLKLARKERSDTYNNRYIFIQAMKQGAKEFSDAEQYTYKEYEYWTRKCFVIENILRERIGFIPKKINKEFIQNMVERMQQPVKDMNIQPPKKEVERVK</sequence>
<gene>
    <name evidence="1" type="ordered locus">GTNG_3452</name>
</gene>
<name>A4ITY1_GEOTN</name>
<dbReference type="EMBL" id="CP000558">
    <property type="protein sequence ID" value="ABO68785.1"/>
    <property type="molecule type" value="Genomic_DNA"/>
</dbReference>
<dbReference type="KEGG" id="gtn:GTNG_3452"/>
<evidence type="ECO:0000313" key="2">
    <source>
        <dbReference type="Proteomes" id="UP000001578"/>
    </source>
</evidence>
<dbReference type="eggNOG" id="ENOG5032SVN">
    <property type="taxonomic scope" value="Bacteria"/>
</dbReference>
<keyword evidence="1" id="KW-0614">Plasmid</keyword>
<dbReference type="AlphaFoldDB" id="A4ITY1"/>
<accession>A4ITY1</accession>
<dbReference type="Proteomes" id="UP000001578">
    <property type="component" value="Plasmid pLW1071"/>
</dbReference>